<keyword evidence="1" id="KW-1133">Transmembrane helix</keyword>
<evidence type="ECO:0000313" key="3">
    <source>
        <dbReference type="Proteomes" id="UP000094707"/>
    </source>
</evidence>
<name>A0A1D3L288_9EURY</name>
<reference evidence="2 3" key="1">
    <citation type="submission" date="2016-08" db="EMBL/GenBank/DDBJ databases">
        <authorList>
            <person name="Seilhamer J.J."/>
        </authorList>
    </citation>
    <scope>NUCLEOTIDE SEQUENCE [LARGE SCALE GENOMIC DNA]</scope>
    <source>
        <strain evidence="2">Buetzberg</strain>
    </source>
</reference>
<keyword evidence="1" id="KW-0812">Transmembrane</keyword>
<dbReference type="KEGG" id="mcub:MCBB_1120"/>
<proteinExistence type="predicted"/>
<evidence type="ECO:0000256" key="1">
    <source>
        <dbReference type="SAM" id="Phobius"/>
    </source>
</evidence>
<evidence type="ECO:0000313" key="2">
    <source>
        <dbReference type="EMBL" id="SCG85678.1"/>
    </source>
</evidence>
<gene>
    <name evidence="2" type="ORF">MCBB_1120</name>
</gene>
<dbReference type="Proteomes" id="UP000094707">
    <property type="component" value="Chromosome I"/>
</dbReference>
<sequence>MEVRKIDNKIIAAIIIVLLILVGAVYVFGNQNSSTPMNNTTNTSTNDTLTQSNATTSIQNTTTKTEKATKTTNNKPHVKISAAEAKKLVEQNGQDGGVPSSYKAGTPTLIKVAGEYYWKVPYFGDYMYVNANTGDVAALL</sequence>
<protein>
    <submittedName>
        <fullName evidence="2">Uncharacterized protein</fullName>
    </submittedName>
</protein>
<dbReference type="EMBL" id="LT607756">
    <property type="protein sequence ID" value="SCG85678.1"/>
    <property type="molecule type" value="Genomic_DNA"/>
</dbReference>
<feature type="transmembrane region" description="Helical" evidence="1">
    <location>
        <begin position="12"/>
        <end position="29"/>
    </location>
</feature>
<keyword evidence="3" id="KW-1185">Reference proteome</keyword>
<keyword evidence="1" id="KW-0472">Membrane</keyword>
<dbReference type="AlphaFoldDB" id="A0A1D3L288"/>
<accession>A0A1D3L288</accession>
<organism evidence="2 3">
    <name type="scientific">Methanobacterium congolense</name>
    <dbReference type="NCBI Taxonomy" id="118062"/>
    <lineage>
        <taxon>Archaea</taxon>
        <taxon>Methanobacteriati</taxon>
        <taxon>Methanobacteriota</taxon>
        <taxon>Methanomada group</taxon>
        <taxon>Methanobacteria</taxon>
        <taxon>Methanobacteriales</taxon>
        <taxon>Methanobacteriaceae</taxon>
        <taxon>Methanobacterium</taxon>
    </lineage>
</organism>